<dbReference type="KEGG" id="luo:HHL09_26320"/>
<name>A0A858RQ36_9BACT</name>
<accession>A0A858RQ36</accession>
<dbReference type="Proteomes" id="UP000501812">
    <property type="component" value="Chromosome"/>
</dbReference>
<evidence type="ECO:0000313" key="1">
    <source>
        <dbReference type="EMBL" id="QJE99147.1"/>
    </source>
</evidence>
<sequence length="212" mass="23754">MTSIPSLVRDRSNEWLRAQNVPIHPYLPLIGREKLRPAPDVARRIVAQYCLAGIANDADPKKLLDWLDKEGGIGFLEPSDLASLQQESHTGEQINQLSWAEEALYMLCWCGKLATQLPSPDQECDLANLFSSIPPEREIADFIADLSLRDPDSIVQALDYYYSLHASIVHPELWNGIDPASVLCIPAVLERRHALEWISSPSEGWADIELNT</sequence>
<dbReference type="EMBL" id="CP051774">
    <property type="protein sequence ID" value="QJE99147.1"/>
    <property type="molecule type" value="Genomic_DNA"/>
</dbReference>
<dbReference type="AlphaFoldDB" id="A0A858RQ36"/>
<keyword evidence="2" id="KW-1185">Reference proteome</keyword>
<dbReference type="InterPro" id="IPR025368">
    <property type="entry name" value="DUF4272"/>
</dbReference>
<dbReference type="Pfam" id="PF14094">
    <property type="entry name" value="DUF4272"/>
    <property type="match status" value="1"/>
</dbReference>
<dbReference type="RefSeq" id="WP_169457633.1">
    <property type="nucleotide sequence ID" value="NZ_CP051774.1"/>
</dbReference>
<protein>
    <submittedName>
        <fullName evidence="1">DUF4272 domain-containing protein</fullName>
    </submittedName>
</protein>
<proteinExistence type="predicted"/>
<organism evidence="1 2">
    <name type="scientific">Luteolibacter luteus</name>
    <dbReference type="NCBI Taxonomy" id="2728835"/>
    <lineage>
        <taxon>Bacteria</taxon>
        <taxon>Pseudomonadati</taxon>
        <taxon>Verrucomicrobiota</taxon>
        <taxon>Verrucomicrobiia</taxon>
        <taxon>Verrucomicrobiales</taxon>
        <taxon>Verrucomicrobiaceae</taxon>
        <taxon>Luteolibacter</taxon>
    </lineage>
</organism>
<reference evidence="1 2" key="1">
    <citation type="submission" date="2020-04" db="EMBL/GenBank/DDBJ databases">
        <title>Luteolibacter sp. G-1-1-1 isolated from soil.</title>
        <authorList>
            <person name="Dahal R.H."/>
        </authorList>
    </citation>
    <scope>NUCLEOTIDE SEQUENCE [LARGE SCALE GENOMIC DNA]</scope>
    <source>
        <strain evidence="1 2">G-1-1-1</strain>
    </source>
</reference>
<evidence type="ECO:0000313" key="2">
    <source>
        <dbReference type="Proteomes" id="UP000501812"/>
    </source>
</evidence>
<gene>
    <name evidence="1" type="ORF">HHL09_26320</name>
</gene>